<keyword evidence="1" id="KW-0472">Membrane</keyword>
<name>A0A0D8LBU2_MORMO</name>
<organism evidence="2 3">
    <name type="scientific">Morganella morganii</name>
    <name type="common">Proteus morganii</name>
    <dbReference type="NCBI Taxonomy" id="582"/>
    <lineage>
        <taxon>Bacteria</taxon>
        <taxon>Pseudomonadati</taxon>
        <taxon>Pseudomonadota</taxon>
        <taxon>Gammaproteobacteria</taxon>
        <taxon>Enterobacterales</taxon>
        <taxon>Morganellaceae</taxon>
        <taxon>Morganella</taxon>
    </lineage>
</organism>
<proteinExistence type="predicted"/>
<feature type="transmembrane region" description="Helical" evidence="1">
    <location>
        <begin position="87"/>
        <end position="109"/>
    </location>
</feature>
<evidence type="ECO:0000256" key="1">
    <source>
        <dbReference type="SAM" id="Phobius"/>
    </source>
</evidence>
<protein>
    <submittedName>
        <fullName evidence="2">Uncharacterized protein</fullName>
    </submittedName>
</protein>
<reference evidence="2 3" key="1">
    <citation type="submission" date="2015-02" db="EMBL/GenBank/DDBJ databases">
        <title>Whole genome shotgun sequencing of cultured foodborne pathogen.</title>
        <authorList>
            <person name="Timme R."/>
            <person name="Allard M.W."/>
            <person name="Strain E."/>
            <person name="Evans P.S."/>
            <person name="Brown E."/>
        </authorList>
    </citation>
    <scope>NUCLEOTIDE SEQUENCE [LARGE SCALE GENOMIC DNA]</scope>
    <source>
        <strain evidence="2 3">GCSL-TSO-24</strain>
    </source>
</reference>
<sequence length="131" mass="14859">MTGLLKIMDKGNIMNEEKKDLQLEKELLSCGFTQNDVVKIYEAADSPAPHDVIKRVRVLSSTSIVMFILIIIAMTGMIWTLDSDEYFITDLISSVVVLILMASVINYMMPFKIGVKATLFLIKLNKNKYQH</sequence>
<evidence type="ECO:0000313" key="2">
    <source>
        <dbReference type="EMBL" id="KJF78208.1"/>
    </source>
</evidence>
<keyword evidence="1" id="KW-0812">Transmembrane</keyword>
<evidence type="ECO:0000313" key="3">
    <source>
        <dbReference type="Proteomes" id="UP000032582"/>
    </source>
</evidence>
<dbReference type="Proteomes" id="UP000032582">
    <property type="component" value="Unassembled WGS sequence"/>
</dbReference>
<dbReference type="AlphaFoldDB" id="A0A0D8LBU2"/>
<keyword evidence="1" id="KW-1133">Transmembrane helix</keyword>
<comment type="caution">
    <text evidence="2">The sequence shown here is derived from an EMBL/GenBank/DDBJ whole genome shotgun (WGS) entry which is preliminary data.</text>
</comment>
<dbReference type="PATRIC" id="fig|582.24.peg.2389"/>
<dbReference type="EMBL" id="JZSH01000066">
    <property type="protein sequence ID" value="KJF78208.1"/>
    <property type="molecule type" value="Genomic_DNA"/>
</dbReference>
<gene>
    <name evidence="2" type="ORF">UA45_07690</name>
</gene>
<accession>A0A0D8LBU2</accession>
<feature type="transmembrane region" description="Helical" evidence="1">
    <location>
        <begin position="64"/>
        <end position="81"/>
    </location>
</feature>